<dbReference type="EMBL" id="MWWU01000002">
    <property type="protein sequence ID" value="OZG56040.1"/>
    <property type="molecule type" value="Genomic_DNA"/>
</dbReference>
<organism evidence="1 2">
    <name type="scientific">Aeriscardovia aeriphila</name>
    <dbReference type="NCBI Taxonomy" id="218139"/>
    <lineage>
        <taxon>Bacteria</taxon>
        <taxon>Bacillati</taxon>
        <taxon>Actinomycetota</taxon>
        <taxon>Actinomycetes</taxon>
        <taxon>Bifidobacteriales</taxon>
        <taxon>Bifidobacteriaceae</taxon>
        <taxon>Aeriscardovia</taxon>
    </lineage>
</organism>
<keyword evidence="2" id="KW-1185">Reference proteome</keyword>
<proteinExistence type="predicted"/>
<dbReference type="Proteomes" id="UP000228976">
    <property type="component" value="Unassembled WGS sequence"/>
</dbReference>
<dbReference type="AlphaFoldDB" id="A0A261FA65"/>
<dbReference type="RefSeq" id="WP_275542013.1">
    <property type="nucleotide sequence ID" value="NZ_JACBYZ010000001.1"/>
</dbReference>
<reference evidence="1 2" key="1">
    <citation type="journal article" date="2017" name="BMC Genomics">
        <title>Comparative genomic and phylogenomic analyses of the Bifidobacteriaceae family.</title>
        <authorList>
            <person name="Lugli G.A."/>
            <person name="Milani C."/>
            <person name="Turroni F."/>
            <person name="Duranti S."/>
            <person name="Mancabelli L."/>
            <person name="Mangifesta M."/>
            <person name="Ferrario C."/>
            <person name="Modesto M."/>
            <person name="Mattarelli P."/>
            <person name="Jiri K."/>
            <person name="van Sinderen D."/>
            <person name="Ventura M."/>
        </authorList>
    </citation>
    <scope>NUCLEOTIDE SEQUENCE [LARGE SCALE GENOMIC DNA]</scope>
    <source>
        <strain evidence="1 2">LMG 21773</strain>
    </source>
</reference>
<gene>
    <name evidence="1" type="ORF">AEAE_0528</name>
</gene>
<accession>A0A261FA65</accession>
<evidence type="ECO:0000313" key="2">
    <source>
        <dbReference type="Proteomes" id="UP000228976"/>
    </source>
</evidence>
<sequence length="43" mass="5025">MSMFSEFANEVVSTMKVEHDYIHELAKKVKLLEARVEQLEGKE</sequence>
<name>A0A261FA65_9BIFI</name>
<comment type="caution">
    <text evidence="1">The sequence shown here is derived from an EMBL/GenBank/DDBJ whole genome shotgun (WGS) entry which is preliminary data.</text>
</comment>
<protein>
    <submittedName>
        <fullName evidence="1">Uncharacterized protein</fullName>
    </submittedName>
</protein>
<evidence type="ECO:0000313" key="1">
    <source>
        <dbReference type="EMBL" id="OZG56040.1"/>
    </source>
</evidence>